<sequence length="209" mass="22484">MDLDTALDSWLRRHAENGSAVSAFLNPPATGAALDAAEERIGLALPPDLLRLWLRADGQRAVFDITDPSPGRLLCPLFGSYSFLSLGKALEAYAGWLDVYAGGGPEFDTAFNDEVSVQRRDGDPVYREYWRPGWLPFSEDGGGNAYAVDLSPAPGGAYGQVIVIGPDEDLRRVLAPSLTAFLAEAAARITVFASSSGEGPILFFDMEDR</sequence>
<dbReference type="Gene3D" id="3.40.1580.10">
    <property type="entry name" value="SMI1/KNR4-like"/>
    <property type="match status" value="1"/>
</dbReference>
<name>A0ABV6JMF5_9PROT</name>
<reference evidence="2 3" key="1">
    <citation type="submission" date="2024-09" db="EMBL/GenBank/DDBJ databases">
        <authorList>
            <person name="Sun Q."/>
            <person name="Mori K."/>
        </authorList>
    </citation>
    <scope>NUCLEOTIDE SEQUENCE [LARGE SCALE GENOMIC DNA]</scope>
    <source>
        <strain evidence="2 3">TBRC 5777</strain>
    </source>
</reference>
<proteinExistence type="predicted"/>
<dbReference type="PANTHER" id="PTHR47432:SF1">
    <property type="entry name" value="CELL WALL ASSEMBLY REGULATOR SMI1"/>
    <property type="match status" value="1"/>
</dbReference>
<dbReference type="Proteomes" id="UP001589865">
    <property type="component" value="Unassembled WGS sequence"/>
</dbReference>
<dbReference type="RefSeq" id="WP_377042588.1">
    <property type="nucleotide sequence ID" value="NZ_JBHLUN010000001.1"/>
</dbReference>
<dbReference type="Pfam" id="PF09346">
    <property type="entry name" value="SMI1_KNR4"/>
    <property type="match status" value="1"/>
</dbReference>
<feature type="domain" description="Knr4/Smi1-like" evidence="1">
    <location>
        <begin position="28"/>
        <end position="184"/>
    </location>
</feature>
<dbReference type="EMBL" id="JBHLUN010000001">
    <property type="protein sequence ID" value="MFC0406899.1"/>
    <property type="molecule type" value="Genomic_DNA"/>
</dbReference>
<evidence type="ECO:0000313" key="2">
    <source>
        <dbReference type="EMBL" id="MFC0406899.1"/>
    </source>
</evidence>
<gene>
    <name evidence="2" type="ORF">ACFFGY_01475</name>
</gene>
<dbReference type="PANTHER" id="PTHR47432">
    <property type="entry name" value="CELL WALL ASSEMBLY REGULATOR SMI1"/>
    <property type="match status" value="1"/>
</dbReference>
<organism evidence="2 3">
    <name type="scientific">Roseomonas elaeocarpi</name>
    <dbReference type="NCBI Taxonomy" id="907779"/>
    <lineage>
        <taxon>Bacteria</taxon>
        <taxon>Pseudomonadati</taxon>
        <taxon>Pseudomonadota</taxon>
        <taxon>Alphaproteobacteria</taxon>
        <taxon>Acetobacterales</taxon>
        <taxon>Roseomonadaceae</taxon>
        <taxon>Roseomonas</taxon>
    </lineage>
</organism>
<accession>A0ABV6JMF5</accession>
<evidence type="ECO:0000313" key="3">
    <source>
        <dbReference type="Proteomes" id="UP001589865"/>
    </source>
</evidence>
<dbReference type="InterPro" id="IPR037883">
    <property type="entry name" value="Knr4/Smi1-like_sf"/>
</dbReference>
<dbReference type="InterPro" id="IPR051873">
    <property type="entry name" value="KNR4/SMI1_regulator"/>
</dbReference>
<evidence type="ECO:0000259" key="1">
    <source>
        <dbReference type="SMART" id="SM00860"/>
    </source>
</evidence>
<dbReference type="InterPro" id="IPR018958">
    <property type="entry name" value="Knr4/Smi1-like_dom"/>
</dbReference>
<dbReference type="SUPFAM" id="SSF160631">
    <property type="entry name" value="SMI1/KNR4-like"/>
    <property type="match status" value="1"/>
</dbReference>
<protein>
    <submittedName>
        <fullName evidence="2">SMI1/KNR4 family protein</fullName>
    </submittedName>
</protein>
<keyword evidence="3" id="KW-1185">Reference proteome</keyword>
<dbReference type="SMART" id="SM00860">
    <property type="entry name" value="SMI1_KNR4"/>
    <property type="match status" value="1"/>
</dbReference>
<comment type="caution">
    <text evidence="2">The sequence shown here is derived from an EMBL/GenBank/DDBJ whole genome shotgun (WGS) entry which is preliminary data.</text>
</comment>